<dbReference type="EMBL" id="DS995900">
    <property type="protein sequence ID" value="EEA25157.1"/>
    <property type="molecule type" value="Genomic_DNA"/>
</dbReference>
<dbReference type="Proteomes" id="UP000001294">
    <property type="component" value="Unassembled WGS sequence"/>
</dbReference>
<dbReference type="PhylomeDB" id="B6Q9W5"/>
<feature type="region of interest" description="Disordered" evidence="1">
    <location>
        <begin position="1"/>
        <end position="42"/>
    </location>
</feature>
<accession>B6Q9W5</accession>
<feature type="compositionally biased region" description="Polar residues" evidence="1">
    <location>
        <begin position="709"/>
        <end position="724"/>
    </location>
</feature>
<evidence type="ECO:0000256" key="1">
    <source>
        <dbReference type="SAM" id="MobiDB-lite"/>
    </source>
</evidence>
<proteinExistence type="predicted"/>
<gene>
    <name evidence="2" type="ORF">PMAA_062780</name>
</gene>
<sequence>MADENIAATPVWQENENAASENPRLTNKEAKSKLREKYNRETSKLHRGFVKENHKNYKDPEEVDSQIIDLSQLLDPPDNFKIQNLDTRHPEMADGFALLVHHFWNINPQVYPKNVGDRIKLFRKLAYNQDEQHRPRDLRELSDLTRDAGPRLLKPEILRRLGKLPISRHYPEFTEGTDWEEQRIRPTHLPKNQASGGNDGCEDGDGPGALALEETPPNLDLIRECLERLLIQLRYRELEVVNPTREEELFHALIDSSEGSRRKRLPIRKVPLTLDNNHKVEPNFGGFTQPQYPSREKGPVGNDFEPANNSRFDCIMIAGKFLDAGFTKVDTENLHSHGAQQTNSHRNFLNMVQTDWKQGDSDKSQLARLYFHRRFNDLEAKDFRDLMYKSTLLRPQFSHTISRQIQCENDHEMTAPPDTVTTSLVCFDEPYTKDDATRATMQEVLQSLFPQQELPPVYKDQTHDHPCTVKICEGKPNKTIVHRSMPLRIAVSLSSQVSPVGHTSNDIRIKFYNDDKGGAEDIAVYRWVGGIYADTQIENSITHYRVYWTDSLRGGQPSETISIYDPLQADGQVIEGVFPASQNEPIPAGWWQDKFKPVLFYERVFNPDMLDITLAAAILGDMKHVSDNSQYILQVHDPQWKFSPLSNDQPRDQGDSNSPRPNPPPTTGGPSGTSPYENITGYAGAAFDTALNDLDSGDVHMQDGVDYNEISQPSHTFSQNNGNTGDAEAGYNSNLIRGLMPPSTRPASDNHGMFRAFNSDMSQVAPDRPRSLLTEHYSQPAATKISTSNFAPRDLDNRLQFIPVQPSTVQGLSFTAQNTQVTAQFESVVPGKGDIRLSQPLNSVNQTITAHTGSGLPSPTFTLSDFIQITPHLANLNAPLRNPLETYGEQDFTGDKLENVYDDLFGSTIPMNSSQVPRDILDTLPSCPGGTSSGGYQSQQGIKRYCDGEFA</sequence>
<dbReference type="OrthoDB" id="4225328at2759"/>
<feature type="region of interest" description="Disordered" evidence="1">
    <location>
        <begin position="709"/>
        <end position="728"/>
    </location>
</feature>
<dbReference type="AlphaFoldDB" id="B6Q9W5"/>
<evidence type="ECO:0000313" key="2">
    <source>
        <dbReference type="EMBL" id="EEA25157.1"/>
    </source>
</evidence>
<feature type="region of interest" description="Disordered" evidence="1">
    <location>
        <begin position="641"/>
        <end position="680"/>
    </location>
</feature>
<reference evidence="3" key="1">
    <citation type="journal article" date="2015" name="Genome Announc.">
        <title>Genome sequence of the AIDS-associated pathogen Penicillium marneffei (ATCC18224) and its near taxonomic relative Talaromyces stipitatus (ATCC10500).</title>
        <authorList>
            <person name="Nierman W.C."/>
            <person name="Fedorova-Abrams N.D."/>
            <person name="Andrianopoulos A."/>
        </authorList>
    </citation>
    <scope>NUCLEOTIDE SEQUENCE [LARGE SCALE GENOMIC DNA]</scope>
    <source>
        <strain evidence="3">ATCC 18224 / CBS 334.59 / QM 7333</strain>
    </source>
</reference>
<evidence type="ECO:0000313" key="3">
    <source>
        <dbReference type="Proteomes" id="UP000001294"/>
    </source>
</evidence>
<feature type="compositionally biased region" description="Basic and acidic residues" evidence="1">
    <location>
        <begin position="26"/>
        <end position="42"/>
    </location>
</feature>
<protein>
    <submittedName>
        <fullName evidence="2">Uncharacterized protein</fullName>
    </submittedName>
</protein>
<name>B6Q9W5_TALMQ</name>
<dbReference type="HOGENOM" id="CLU_328229_0_0_1"/>
<keyword evidence="3" id="KW-1185">Reference proteome</keyword>
<dbReference type="STRING" id="441960.B6Q9W5"/>
<dbReference type="VEuPathDB" id="FungiDB:PMAA_062780"/>
<organism evidence="2 3">
    <name type="scientific">Talaromyces marneffei (strain ATCC 18224 / CBS 334.59 / QM 7333)</name>
    <name type="common">Penicillium marneffei</name>
    <dbReference type="NCBI Taxonomy" id="441960"/>
    <lineage>
        <taxon>Eukaryota</taxon>
        <taxon>Fungi</taxon>
        <taxon>Dikarya</taxon>
        <taxon>Ascomycota</taxon>
        <taxon>Pezizomycotina</taxon>
        <taxon>Eurotiomycetes</taxon>
        <taxon>Eurotiomycetidae</taxon>
        <taxon>Eurotiales</taxon>
        <taxon>Trichocomaceae</taxon>
        <taxon>Talaromyces</taxon>
        <taxon>Talaromyces sect. Talaromyces</taxon>
    </lineage>
</organism>
<feature type="compositionally biased region" description="Polar residues" evidence="1">
    <location>
        <begin position="12"/>
        <end position="25"/>
    </location>
</feature>